<dbReference type="AlphaFoldDB" id="A0A1Y3YXV5"/>
<dbReference type="Gene3D" id="2.60.40.10">
    <property type="entry name" value="Immunoglobulins"/>
    <property type="match status" value="1"/>
</dbReference>
<evidence type="ECO:0000259" key="1">
    <source>
        <dbReference type="Pfam" id="PF16403"/>
    </source>
</evidence>
<dbReference type="RefSeq" id="WP_087425648.1">
    <property type="nucleotide sequence ID" value="NZ_CAMMFP010000007.1"/>
</dbReference>
<proteinExistence type="predicted"/>
<protein>
    <submittedName>
        <fullName evidence="2">DUF5011 domain-containing protein</fullName>
    </submittedName>
</protein>
<dbReference type="Pfam" id="PF16403">
    <property type="entry name" value="Bact_surface_Ig-like"/>
    <property type="match status" value="1"/>
</dbReference>
<organism evidence="2 3">
    <name type="scientific">Bacteroides clarus</name>
    <dbReference type="NCBI Taxonomy" id="626929"/>
    <lineage>
        <taxon>Bacteria</taxon>
        <taxon>Pseudomonadati</taxon>
        <taxon>Bacteroidota</taxon>
        <taxon>Bacteroidia</taxon>
        <taxon>Bacteroidales</taxon>
        <taxon>Bacteroidaceae</taxon>
        <taxon>Bacteroides</taxon>
    </lineage>
</organism>
<dbReference type="EMBL" id="NFII01000003">
    <property type="protein sequence ID" value="OUO02212.1"/>
    <property type="molecule type" value="Genomic_DNA"/>
</dbReference>
<gene>
    <name evidence="2" type="ORF">B5F97_05395</name>
</gene>
<dbReference type="PROSITE" id="PS51257">
    <property type="entry name" value="PROKAR_LIPOPROTEIN"/>
    <property type="match status" value="1"/>
</dbReference>
<comment type="caution">
    <text evidence="2">The sequence shown here is derived from an EMBL/GenBank/DDBJ whole genome shotgun (WGS) entry which is preliminary data.</text>
</comment>
<reference evidence="3" key="1">
    <citation type="submission" date="2017-04" db="EMBL/GenBank/DDBJ databases">
        <title>Function of individual gut microbiota members based on whole genome sequencing of pure cultures obtained from chicken caecum.</title>
        <authorList>
            <person name="Medvecky M."/>
            <person name="Cejkova D."/>
            <person name="Polansky O."/>
            <person name="Karasova D."/>
            <person name="Kubasova T."/>
            <person name="Cizek A."/>
            <person name="Rychlik I."/>
        </authorList>
    </citation>
    <scope>NUCLEOTIDE SEQUENCE [LARGE SCALE GENOMIC DNA]</scope>
    <source>
        <strain evidence="3">An43</strain>
    </source>
</reference>
<sequence>MKKVIYSILICLGMVVLSSCEDTSADISKVTYFASLELKGETAMKIKLNDTYVEPGFVALEGDEDITSKVEISGVVNSAKSDIYTLTYSVANVDGFSVSEQRNVLVAAPAFASAYYGESKVGVRHYVNAPIHIVDNNDGTYSIDDIMGGFQFHGLNAGLEPAYDLHAEAIIKLEADNSISLVSLGSWAPELGLTLGLNSGSYDPVTGVIELDVKYGSTNQLLVTLTK</sequence>
<dbReference type="Proteomes" id="UP000195386">
    <property type="component" value="Unassembled WGS sequence"/>
</dbReference>
<dbReference type="InterPro" id="IPR032179">
    <property type="entry name" value="Cry22Aa_Ig-like"/>
</dbReference>
<dbReference type="InterPro" id="IPR013783">
    <property type="entry name" value="Ig-like_fold"/>
</dbReference>
<evidence type="ECO:0000313" key="3">
    <source>
        <dbReference type="Proteomes" id="UP000195386"/>
    </source>
</evidence>
<accession>A0A1Y3YXV5</accession>
<name>A0A1Y3YXV5_9BACE</name>
<feature type="domain" description="Pesticidal crystal protein Cry22Aa Ig-like" evidence="1">
    <location>
        <begin position="36"/>
        <end position="106"/>
    </location>
</feature>
<evidence type="ECO:0000313" key="2">
    <source>
        <dbReference type="EMBL" id="OUO02212.1"/>
    </source>
</evidence>